<evidence type="ECO:0000256" key="3">
    <source>
        <dbReference type="ARBA" id="ARBA00022475"/>
    </source>
</evidence>
<dbReference type="InterPro" id="IPR051676">
    <property type="entry name" value="UPF0053_domain"/>
</dbReference>
<comment type="subcellular location">
    <subcellularLocation>
        <location evidence="1">Cell membrane</location>
        <topology evidence="1">Multi-pass membrane protein</topology>
    </subcellularLocation>
</comment>
<protein>
    <submittedName>
        <fullName evidence="14">Membrane protein</fullName>
    </submittedName>
</protein>
<evidence type="ECO:0000259" key="12">
    <source>
        <dbReference type="PROSITE" id="PS51371"/>
    </source>
</evidence>
<dbReference type="SUPFAM" id="SSF56176">
    <property type="entry name" value="FAD-binding/transporter-associated domain-like"/>
    <property type="match status" value="1"/>
</dbReference>
<dbReference type="PANTHER" id="PTHR43099:SF6">
    <property type="entry name" value="UPF0053 PROTEIN RV1842C"/>
    <property type="match status" value="1"/>
</dbReference>
<dbReference type="EMBL" id="BSVA01000001">
    <property type="protein sequence ID" value="GMA92097.1"/>
    <property type="molecule type" value="Genomic_DNA"/>
</dbReference>
<gene>
    <name evidence="14" type="ORF">GCM10025869_26260</name>
</gene>
<sequence>MSPEWWMFIAGALLTVGTGLFVASEFALVNLDRHDLEARQSRGETMLGPTIRALKVTSTHLSAAQLGITLTTLLAGFTLEPAFSGWLRPLFDAWGLDATTSRVVASIVAVAVATLLSMIIGELVPKNFALALPRQTAKVVIPFQIVFTMVFKPFVALLNGTANAVLRGVGIEPKEELSSARTADELKSLVRRSASEGALDRDTATLLARTLAFSEHTAADVMTPRPRLAAVDRGDTAETVIELARRTGYSRFPVTDEGPDDIVGIVHIKQAVAVPRERRASVPVSALQTDALRVPETMKLDVLLGELRARSFQIAVVVDEYGGTAGVATLEDLVEELVGEVSDEHDRSRPDVVRSRGWLTFPGALRPDELLERAGVTVPDDGPYETVAGYLMSELGRIPVAGDTVEIDAGTFRVERMDGRRVDRVRFTPRPVEPEEER</sequence>
<keyword evidence="3" id="KW-1003">Cell membrane</keyword>
<comment type="similarity">
    <text evidence="2">Belongs to the UPF0053 family.</text>
</comment>
<dbReference type="PROSITE" id="PS51846">
    <property type="entry name" value="CNNM"/>
    <property type="match status" value="1"/>
</dbReference>
<dbReference type="CDD" id="cd04590">
    <property type="entry name" value="CBS_pair_CorC_HlyC_assoc"/>
    <property type="match status" value="1"/>
</dbReference>
<feature type="transmembrane region" description="Helical" evidence="11">
    <location>
        <begin position="6"/>
        <end position="29"/>
    </location>
</feature>
<dbReference type="RefSeq" id="WP_284300730.1">
    <property type="nucleotide sequence ID" value="NZ_BSVA01000001.1"/>
</dbReference>
<dbReference type="SUPFAM" id="SSF54631">
    <property type="entry name" value="CBS-domain pair"/>
    <property type="match status" value="1"/>
</dbReference>
<keyword evidence="7 9" id="KW-0129">CBS domain</keyword>
<evidence type="ECO:0000313" key="15">
    <source>
        <dbReference type="Proteomes" id="UP001157069"/>
    </source>
</evidence>
<dbReference type="InterPro" id="IPR036318">
    <property type="entry name" value="FAD-bd_PCMH-like_sf"/>
</dbReference>
<evidence type="ECO:0000256" key="8">
    <source>
        <dbReference type="ARBA" id="ARBA00023136"/>
    </source>
</evidence>
<evidence type="ECO:0000256" key="10">
    <source>
        <dbReference type="PROSITE-ProRule" id="PRU01193"/>
    </source>
</evidence>
<comment type="caution">
    <text evidence="14">The sequence shown here is derived from an EMBL/GenBank/DDBJ whole genome shotgun (WGS) entry which is preliminary data.</text>
</comment>
<dbReference type="Pfam" id="PF01595">
    <property type="entry name" value="CNNM"/>
    <property type="match status" value="1"/>
</dbReference>
<dbReference type="InterPro" id="IPR046342">
    <property type="entry name" value="CBS_dom_sf"/>
</dbReference>
<dbReference type="InterPro" id="IPR044751">
    <property type="entry name" value="Ion_transp-like_CBS"/>
</dbReference>
<dbReference type="InterPro" id="IPR000644">
    <property type="entry name" value="CBS_dom"/>
</dbReference>
<feature type="transmembrane region" description="Helical" evidence="11">
    <location>
        <begin position="136"/>
        <end position="158"/>
    </location>
</feature>
<evidence type="ECO:0000256" key="1">
    <source>
        <dbReference type="ARBA" id="ARBA00004651"/>
    </source>
</evidence>
<dbReference type="PANTHER" id="PTHR43099">
    <property type="entry name" value="UPF0053 PROTEIN YRKA"/>
    <property type="match status" value="1"/>
</dbReference>
<feature type="domain" description="CBS" evidence="12">
    <location>
        <begin position="287"/>
        <end position="344"/>
    </location>
</feature>
<dbReference type="InterPro" id="IPR005170">
    <property type="entry name" value="Transptr-assoc_dom"/>
</dbReference>
<dbReference type="SMART" id="SM00116">
    <property type="entry name" value="CBS"/>
    <property type="match status" value="2"/>
</dbReference>
<evidence type="ECO:0000256" key="4">
    <source>
        <dbReference type="ARBA" id="ARBA00022692"/>
    </source>
</evidence>
<dbReference type="Gene3D" id="3.30.465.10">
    <property type="match status" value="1"/>
</dbReference>
<organism evidence="14 15">
    <name type="scientific">Homoserinibacter gongjuensis</name>
    <dbReference type="NCBI Taxonomy" id="1162968"/>
    <lineage>
        <taxon>Bacteria</taxon>
        <taxon>Bacillati</taxon>
        <taxon>Actinomycetota</taxon>
        <taxon>Actinomycetes</taxon>
        <taxon>Micrococcales</taxon>
        <taxon>Microbacteriaceae</taxon>
        <taxon>Homoserinibacter</taxon>
    </lineage>
</organism>
<feature type="transmembrane region" description="Helical" evidence="11">
    <location>
        <begin position="61"/>
        <end position="83"/>
    </location>
</feature>
<proteinExistence type="inferred from homology"/>
<accession>A0ABQ6JUX8</accession>
<evidence type="ECO:0000256" key="7">
    <source>
        <dbReference type="ARBA" id="ARBA00023122"/>
    </source>
</evidence>
<keyword evidence="5" id="KW-0677">Repeat</keyword>
<reference evidence="15" key="1">
    <citation type="journal article" date="2019" name="Int. J. Syst. Evol. Microbiol.">
        <title>The Global Catalogue of Microorganisms (GCM) 10K type strain sequencing project: providing services to taxonomists for standard genome sequencing and annotation.</title>
        <authorList>
            <consortium name="The Broad Institute Genomics Platform"/>
            <consortium name="The Broad Institute Genome Sequencing Center for Infectious Disease"/>
            <person name="Wu L."/>
            <person name="Ma J."/>
        </authorList>
    </citation>
    <scope>NUCLEOTIDE SEQUENCE [LARGE SCALE GENOMIC DNA]</scope>
    <source>
        <strain evidence="15">NBRC 108755</strain>
    </source>
</reference>
<evidence type="ECO:0000256" key="5">
    <source>
        <dbReference type="ARBA" id="ARBA00022737"/>
    </source>
</evidence>
<keyword evidence="4 10" id="KW-0812">Transmembrane</keyword>
<dbReference type="Pfam" id="PF03471">
    <property type="entry name" value="CorC_HlyC"/>
    <property type="match status" value="1"/>
</dbReference>
<dbReference type="SMART" id="SM01091">
    <property type="entry name" value="CorC_HlyC"/>
    <property type="match status" value="1"/>
</dbReference>
<feature type="domain" description="CNNM transmembrane" evidence="13">
    <location>
        <begin position="1"/>
        <end position="203"/>
    </location>
</feature>
<dbReference type="Pfam" id="PF00571">
    <property type="entry name" value="CBS"/>
    <property type="match status" value="2"/>
</dbReference>
<evidence type="ECO:0000256" key="2">
    <source>
        <dbReference type="ARBA" id="ARBA00006337"/>
    </source>
</evidence>
<keyword evidence="6 10" id="KW-1133">Transmembrane helix</keyword>
<dbReference type="InterPro" id="IPR016169">
    <property type="entry name" value="FAD-bd_PCMH_sub2"/>
</dbReference>
<evidence type="ECO:0000313" key="14">
    <source>
        <dbReference type="EMBL" id="GMA92097.1"/>
    </source>
</evidence>
<dbReference type="InterPro" id="IPR002550">
    <property type="entry name" value="CNNM"/>
</dbReference>
<keyword evidence="8 10" id="KW-0472">Membrane</keyword>
<evidence type="ECO:0000256" key="11">
    <source>
        <dbReference type="SAM" id="Phobius"/>
    </source>
</evidence>
<dbReference type="PROSITE" id="PS51371">
    <property type="entry name" value="CBS"/>
    <property type="match status" value="2"/>
</dbReference>
<evidence type="ECO:0000256" key="6">
    <source>
        <dbReference type="ARBA" id="ARBA00022989"/>
    </source>
</evidence>
<feature type="domain" description="CBS" evidence="12">
    <location>
        <begin position="222"/>
        <end position="281"/>
    </location>
</feature>
<name>A0ABQ6JUX8_9MICO</name>
<dbReference type="Proteomes" id="UP001157069">
    <property type="component" value="Unassembled WGS sequence"/>
</dbReference>
<keyword evidence="15" id="KW-1185">Reference proteome</keyword>
<dbReference type="Gene3D" id="3.10.580.10">
    <property type="entry name" value="CBS-domain"/>
    <property type="match status" value="1"/>
</dbReference>
<evidence type="ECO:0000259" key="13">
    <source>
        <dbReference type="PROSITE" id="PS51846"/>
    </source>
</evidence>
<evidence type="ECO:0000256" key="9">
    <source>
        <dbReference type="PROSITE-ProRule" id="PRU00703"/>
    </source>
</evidence>
<feature type="transmembrane region" description="Helical" evidence="11">
    <location>
        <begin position="103"/>
        <end position="124"/>
    </location>
</feature>